<dbReference type="Gene3D" id="3.80.10.10">
    <property type="entry name" value="Ribonuclease Inhibitor"/>
    <property type="match status" value="2"/>
</dbReference>
<dbReference type="VEuPathDB" id="AmoebaDB:NAEGRDRAFT_53605"/>
<proteinExistence type="predicted"/>
<dbReference type="Pfam" id="PF12937">
    <property type="entry name" value="F-box-like"/>
    <property type="match status" value="1"/>
</dbReference>
<dbReference type="SUPFAM" id="SSF52047">
    <property type="entry name" value="RNI-like"/>
    <property type="match status" value="1"/>
</dbReference>
<organism evidence="3">
    <name type="scientific">Naegleria gruberi</name>
    <name type="common">Amoeba</name>
    <dbReference type="NCBI Taxonomy" id="5762"/>
    <lineage>
        <taxon>Eukaryota</taxon>
        <taxon>Discoba</taxon>
        <taxon>Heterolobosea</taxon>
        <taxon>Tetramitia</taxon>
        <taxon>Eutetramitia</taxon>
        <taxon>Vahlkampfiidae</taxon>
        <taxon>Naegleria</taxon>
    </lineage>
</organism>
<keyword evidence="3" id="KW-1185">Reference proteome</keyword>
<dbReference type="GeneID" id="8857582"/>
<reference evidence="2 3" key="1">
    <citation type="journal article" date="2010" name="Cell">
        <title>The genome of Naegleria gruberi illuminates early eukaryotic versatility.</title>
        <authorList>
            <person name="Fritz-Laylin L.K."/>
            <person name="Prochnik S.E."/>
            <person name="Ginger M.L."/>
            <person name="Dacks J.B."/>
            <person name="Carpenter M.L."/>
            <person name="Field M.C."/>
            <person name="Kuo A."/>
            <person name="Paredez A."/>
            <person name="Chapman J."/>
            <person name="Pham J."/>
            <person name="Shu S."/>
            <person name="Neupane R."/>
            <person name="Cipriano M."/>
            <person name="Mancuso J."/>
            <person name="Tu H."/>
            <person name="Salamov A."/>
            <person name="Lindquist E."/>
            <person name="Shapiro H."/>
            <person name="Lucas S."/>
            <person name="Grigoriev I.V."/>
            <person name="Cande W.Z."/>
            <person name="Fulton C."/>
            <person name="Rokhsar D.S."/>
            <person name="Dawson S.C."/>
        </authorList>
    </citation>
    <scope>NUCLEOTIDE SEQUENCE [LARGE SCALE GENOMIC DNA]</scope>
    <source>
        <strain evidence="2 3">NEG-M</strain>
    </source>
</reference>
<dbReference type="Proteomes" id="UP000006671">
    <property type="component" value="Unassembled WGS sequence"/>
</dbReference>
<dbReference type="PROSITE" id="PS50181">
    <property type="entry name" value="FBOX"/>
    <property type="match status" value="1"/>
</dbReference>
<accession>D2VZW6</accession>
<dbReference type="InterPro" id="IPR032675">
    <property type="entry name" value="LRR_dom_sf"/>
</dbReference>
<protein>
    <recommendedName>
        <fullName evidence="1">F-box domain-containing protein</fullName>
    </recommendedName>
</protein>
<feature type="domain" description="F-box" evidence="1">
    <location>
        <begin position="16"/>
        <end position="67"/>
    </location>
</feature>
<dbReference type="OrthoDB" id="2160613at2759"/>
<evidence type="ECO:0000259" key="1">
    <source>
        <dbReference type="PROSITE" id="PS50181"/>
    </source>
</evidence>
<sequence>MKIYKKMSDLLMFHSHDLTDQLPTEMLLEIFSFLHSKFRLLTLSLVCKKWKFLSLTKTKFNVEFKGAKSSTFINNALFEIDRQQLLVDKLEFGENPVSQATLEIVENLRTSLQYLKCLVPIDELRFIINQFSNLKSLDIRRSKLSDNSICHELMNSKLSLPNLVELKIENEFNNAKTGDHSIKAQLVSLTIDGPKTYGRMFKIRKPVVANLEYPNLKKLELIDVVIESRTLPIGLKSLALIGCDVNFIEFERVSESLEKLEINLVTTDDVNFLQKSNLKNLKKLKITNQDLTFWEKLEKVYQDEWKAFTLTSFTFDRNYSKTVKKLCNLDLLTSLDISNGKISSNDVIDLLNECEMKNLTKLKAQNCSLSQEVIPIIEKMKSLKYLDLSLNSSMKDSEREIICGMEIDYIDCGGKNFDEMKETNVEFLDSLSNISIFEPRKSIEILETKN</sequence>
<name>D2VZW6_NAEGR</name>
<dbReference type="EMBL" id="GG738916">
    <property type="protein sequence ID" value="EFC37601.1"/>
    <property type="molecule type" value="Genomic_DNA"/>
</dbReference>
<evidence type="ECO:0000313" key="2">
    <source>
        <dbReference type="EMBL" id="EFC37601.1"/>
    </source>
</evidence>
<dbReference type="KEGG" id="ngr:NAEGRDRAFT_53605"/>
<dbReference type="InterPro" id="IPR001810">
    <property type="entry name" value="F-box_dom"/>
</dbReference>
<evidence type="ECO:0000313" key="3">
    <source>
        <dbReference type="Proteomes" id="UP000006671"/>
    </source>
</evidence>
<gene>
    <name evidence="2" type="ORF">NAEGRDRAFT_53605</name>
</gene>
<dbReference type="RefSeq" id="XP_002670345.1">
    <property type="nucleotide sequence ID" value="XM_002670299.1"/>
</dbReference>
<dbReference type="InParanoid" id="D2VZW6"/>
<dbReference type="AlphaFoldDB" id="D2VZW6"/>